<keyword evidence="5" id="KW-0611">Plant defense</keyword>
<comment type="caution">
    <text evidence="11">The sequence shown here is derived from an EMBL/GenBank/DDBJ whole genome shotgun (WGS) entry which is preliminary data.</text>
</comment>
<dbReference type="STRING" id="542762.A0A4S4DFE6"/>
<evidence type="ECO:0000256" key="1">
    <source>
        <dbReference type="ARBA" id="ARBA00008894"/>
    </source>
</evidence>
<dbReference type="GO" id="GO:0005524">
    <property type="term" value="F:ATP binding"/>
    <property type="evidence" value="ECO:0007669"/>
    <property type="project" value="UniProtKB-KW"/>
</dbReference>
<dbReference type="Gene3D" id="3.40.50.300">
    <property type="entry name" value="P-loop containing nucleotide triphosphate hydrolases"/>
    <property type="match status" value="1"/>
</dbReference>
<dbReference type="CDD" id="cd14798">
    <property type="entry name" value="RX-CC_like"/>
    <property type="match status" value="1"/>
</dbReference>
<dbReference type="InterPro" id="IPR038005">
    <property type="entry name" value="RX-like_CC"/>
</dbReference>
<accession>A0A4S4DFE6</accession>
<evidence type="ECO:0000259" key="9">
    <source>
        <dbReference type="Pfam" id="PF23559"/>
    </source>
</evidence>
<dbReference type="InterPro" id="IPR032675">
    <property type="entry name" value="LRR_dom_sf"/>
</dbReference>
<feature type="domain" description="R13L1/DRL21-like LRR repeat region" evidence="10">
    <location>
        <begin position="693"/>
        <end position="821"/>
    </location>
</feature>
<evidence type="ECO:0000256" key="3">
    <source>
        <dbReference type="ARBA" id="ARBA00022737"/>
    </source>
</evidence>
<dbReference type="InterPro" id="IPR056789">
    <property type="entry name" value="LRR_R13L1-DRL21"/>
</dbReference>
<dbReference type="InterPro" id="IPR058922">
    <property type="entry name" value="WHD_DRP"/>
</dbReference>
<dbReference type="PANTHER" id="PTHR36766">
    <property type="entry name" value="PLANT BROAD-SPECTRUM MILDEW RESISTANCE PROTEIN RPW8"/>
    <property type="match status" value="1"/>
</dbReference>
<evidence type="ECO:0000256" key="5">
    <source>
        <dbReference type="ARBA" id="ARBA00022821"/>
    </source>
</evidence>
<evidence type="ECO:0000259" key="8">
    <source>
        <dbReference type="Pfam" id="PF18052"/>
    </source>
</evidence>
<proteinExistence type="inferred from homology"/>
<dbReference type="FunFam" id="3.40.50.300:FF:001091">
    <property type="entry name" value="Probable disease resistance protein At1g61300"/>
    <property type="match status" value="1"/>
</dbReference>
<keyword evidence="3" id="KW-0677">Repeat</keyword>
<dbReference type="InterPro" id="IPR027417">
    <property type="entry name" value="P-loop_NTPase"/>
</dbReference>
<comment type="similarity">
    <text evidence="1">Belongs to the disease resistance NB-LRR family.</text>
</comment>
<evidence type="ECO:0000256" key="4">
    <source>
        <dbReference type="ARBA" id="ARBA00022741"/>
    </source>
</evidence>
<dbReference type="GO" id="GO:0043531">
    <property type="term" value="F:ADP binding"/>
    <property type="evidence" value="ECO:0007669"/>
    <property type="project" value="InterPro"/>
</dbReference>
<dbReference type="Gene3D" id="1.20.5.4130">
    <property type="match status" value="1"/>
</dbReference>
<name>A0A4S4DFE6_CAMSN</name>
<reference evidence="11 12" key="1">
    <citation type="journal article" date="2018" name="Proc. Natl. Acad. Sci. U.S.A.">
        <title>Draft genome sequence of Camellia sinensis var. sinensis provides insights into the evolution of the tea genome and tea quality.</title>
        <authorList>
            <person name="Wei C."/>
            <person name="Yang H."/>
            <person name="Wang S."/>
            <person name="Zhao J."/>
            <person name="Liu C."/>
            <person name="Gao L."/>
            <person name="Xia E."/>
            <person name="Lu Y."/>
            <person name="Tai Y."/>
            <person name="She G."/>
            <person name="Sun J."/>
            <person name="Cao H."/>
            <person name="Tong W."/>
            <person name="Gao Q."/>
            <person name="Li Y."/>
            <person name="Deng W."/>
            <person name="Jiang X."/>
            <person name="Wang W."/>
            <person name="Chen Q."/>
            <person name="Zhang S."/>
            <person name="Li H."/>
            <person name="Wu J."/>
            <person name="Wang P."/>
            <person name="Li P."/>
            <person name="Shi C."/>
            <person name="Zheng F."/>
            <person name="Jian J."/>
            <person name="Huang B."/>
            <person name="Shan D."/>
            <person name="Shi M."/>
            <person name="Fang C."/>
            <person name="Yue Y."/>
            <person name="Li F."/>
            <person name="Li D."/>
            <person name="Wei S."/>
            <person name="Han B."/>
            <person name="Jiang C."/>
            <person name="Yin Y."/>
            <person name="Xia T."/>
            <person name="Zhang Z."/>
            <person name="Bennetzen J.L."/>
            <person name="Zhao S."/>
            <person name="Wan X."/>
        </authorList>
    </citation>
    <scope>NUCLEOTIDE SEQUENCE [LARGE SCALE GENOMIC DNA]</scope>
    <source>
        <strain evidence="12">cv. Shuchazao</strain>
        <tissue evidence="11">Leaf</tissue>
    </source>
</reference>
<evidence type="ECO:0000259" key="7">
    <source>
        <dbReference type="Pfam" id="PF00931"/>
    </source>
</evidence>
<keyword evidence="6" id="KW-0067">ATP-binding</keyword>
<protein>
    <recommendedName>
        <fullName evidence="13">Disease resistance RPP13-like protein 1</fullName>
    </recommendedName>
</protein>
<evidence type="ECO:0000259" key="10">
    <source>
        <dbReference type="Pfam" id="PF25019"/>
    </source>
</evidence>
<feature type="domain" description="NB-ARC" evidence="7">
    <location>
        <begin position="189"/>
        <end position="346"/>
    </location>
</feature>
<dbReference type="Gene3D" id="1.10.10.10">
    <property type="entry name" value="Winged helix-like DNA-binding domain superfamily/Winged helix DNA-binding domain"/>
    <property type="match status" value="1"/>
</dbReference>
<dbReference type="EMBL" id="SDRB02011419">
    <property type="protein sequence ID" value="THG01438.1"/>
    <property type="molecule type" value="Genomic_DNA"/>
</dbReference>
<keyword evidence="2" id="KW-0433">Leucine-rich repeat</keyword>
<evidence type="ECO:0008006" key="13">
    <source>
        <dbReference type="Google" id="ProtNLM"/>
    </source>
</evidence>
<evidence type="ECO:0000313" key="11">
    <source>
        <dbReference type="EMBL" id="THG01438.1"/>
    </source>
</evidence>
<feature type="domain" description="Disease resistance N-terminal" evidence="8">
    <location>
        <begin position="12"/>
        <end position="101"/>
    </location>
</feature>
<dbReference type="Pfam" id="PF23559">
    <property type="entry name" value="WHD_DRP"/>
    <property type="match status" value="1"/>
</dbReference>
<dbReference type="PANTHER" id="PTHR36766:SF51">
    <property type="entry name" value="DISEASE RESISTANCE RPP13-LIKE PROTEIN 1"/>
    <property type="match status" value="1"/>
</dbReference>
<dbReference type="Pfam" id="PF00931">
    <property type="entry name" value="NB-ARC"/>
    <property type="match status" value="1"/>
</dbReference>
<dbReference type="Gene3D" id="3.80.10.10">
    <property type="entry name" value="Ribonuclease Inhibitor"/>
    <property type="match status" value="4"/>
</dbReference>
<organism evidence="11 12">
    <name type="scientific">Camellia sinensis var. sinensis</name>
    <name type="common">China tea</name>
    <dbReference type="NCBI Taxonomy" id="542762"/>
    <lineage>
        <taxon>Eukaryota</taxon>
        <taxon>Viridiplantae</taxon>
        <taxon>Streptophyta</taxon>
        <taxon>Embryophyta</taxon>
        <taxon>Tracheophyta</taxon>
        <taxon>Spermatophyta</taxon>
        <taxon>Magnoliopsida</taxon>
        <taxon>eudicotyledons</taxon>
        <taxon>Gunneridae</taxon>
        <taxon>Pentapetalae</taxon>
        <taxon>asterids</taxon>
        <taxon>Ericales</taxon>
        <taxon>Theaceae</taxon>
        <taxon>Camellia</taxon>
    </lineage>
</organism>
<evidence type="ECO:0000256" key="2">
    <source>
        <dbReference type="ARBA" id="ARBA00022614"/>
    </source>
</evidence>
<dbReference type="Pfam" id="PF25019">
    <property type="entry name" value="LRR_R13L1-DRL21"/>
    <property type="match status" value="1"/>
</dbReference>
<dbReference type="GO" id="GO:0006952">
    <property type="term" value="P:defense response"/>
    <property type="evidence" value="ECO:0007669"/>
    <property type="project" value="UniProtKB-KW"/>
</dbReference>
<keyword evidence="4" id="KW-0547">Nucleotide-binding</keyword>
<dbReference type="GO" id="GO:0051707">
    <property type="term" value="P:response to other organism"/>
    <property type="evidence" value="ECO:0007669"/>
    <property type="project" value="UniProtKB-ARBA"/>
</dbReference>
<dbReference type="PRINTS" id="PR00364">
    <property type="entry name" value="DISEASERSIST"/>
</dbReference>
<evidence type="ECO:0000313" key="12">
    <source>
        <dbReference type="Proteomes" id="UP000306102"/>
    </source>
</evidence>
<dbReference type="InterPro" id="IPR041118">
    <property type="entry name" value="Rx_N"/>
</dbReference>
<dbReference type="InterPro" id="IPR002182">
    <property type="entry name" value="NB-ARC"/>
</dbReference>
<gene>
    <name evidence="11" type="ORF">TEA_023626</name>
</gene>
<keyword evidence="12" id="KW-1185">Reference proteome</keyword>
<feature type="domain" description="Disease resistance protein winged helix" evidence="9">
    <location>
        <begin position="430"/>
        <end position="501"/>
    </location>
</feature>
<sequence length="1601" mass="180619">MAIGELLIAASIKFLFEKLATLAAGELSNFARGFGGERRIRTLLTKWSTTLEEIEAVLVDADEKQVTEGGIKIWLEDLQDLAYDVDDILDEFSTEALRPKSMIATKVRALFPTNIVKLDEITTRFQDLLERRTVLGLQKVGSSSNAGTSAKAWQRPPTTCLMNEPSVYGRDEDKKKIIELLLLGVEESSNCNIGVVPIVGMGGVGKTTLAQMVYNDDIVGKHFEIKAWVCVTADFDIMRVTKAILEYTTSQPCNFDTFGQVQVQLKQILDGKKFLIVLDDFWNKKHSDWSSLKSPFNEGARGSIIMVTTRNTDVALMLGTVKYHHLKQLSMDDCWSVFAQNAFENTIMEASPNLVSIGRKIVEKCGGLPLAARTLGGLLRCKLRDDEWEDVLNSKMWELSDQESDILPALRLSYHHLPSHLKKCFAYCSIIPKGSWFTEMALVLFWMAEGFIQQPKGKGKKQMEDLGHEYFRELLSRSFFQPSTTGESSEFLMHDLISDLAEFVAGKICVRLEDKSKVNEQYKNLSKARHSCYKHDKYDGIKKFEAFYDAKHLRTLVTSGGYYGGAYLASNVPHDLLPKLRRLRVLSFGGYKIVELPSSIGHLKHLRYLNLSFALLCSLPESLCTLYNLQTLELRYCIHMKKLPTATRNLINLRHLNVTGANSLQEMPPKIGQLTSLQTLSNFIVSKGNGFMIRELGNLIHLRGALCISGLDNVVDVVDAKAAKLYEKQGLDELLMEWSNTNSEDSRNENVELEVLDMLQPDNKVKVLSINGYYGPIFPTWVGDPRFSNMAHLVLQNCEKCTCLPPLGQLPSLAKLYIRGMKRVKNVGVDFFGGGCSNPFPALETLHFWDMPEWEDWSPCEVDEEVQAFARLSELSIRSCPKLLGKLPDSLPCLRKLEIQKCPQLVVEWLPSPTMIHQKRNTLPFSSVTSLSLSDVSILDSIPNQEVGDEVLATAAFKHLSSVTDMRIENVQKLTCLPRWFFHGFTGLQELRIHNCEELTTLWQNEVRLQHKLPAPAPALQHLEIENCPQLISLFEEEKEDGPQLQRQQQEQEGSPYLMRLMYLGIENCEKLEKLPGGLHALKCLQKMKVQTCPSLTYLSSGGGLPAALEELDIAHLSKLESLLAEDGTKIICPSLKSIRINACKNLKSLPDVMHDSSNNNAFKNLSLVDIRGCENMESLPEGWFRLATSNLRDLLIYDCKKLEALPYNLSSLQELKVWKCPEGIVSNWSSLTNLSSLTIDTIMIEEKEDGPQLQRQQQEQEGSPYLMGLMFYLSSGGGLPAALEELDIAHLSKLESLLAEDGTKIICPSLKSIRINACKKLKSLPDAMHGSSNNNEFKNLSLVDIRGCENMESLPEGWFRLATSNLRDLLIYDCKKLEALPYNLSSLQELKVWKWPAGIVSNWSSLTNLSSLTIDTIMIGKPPSEWGLHRLPSLRKLLLNGFKDYRCWESISDDGMLLPTSLTNLSFQHFTNLEKLSFKDFQDLTSLEKLFIYRCPKLTHLPKEGLPPSLLNIEIRSCPKFASFPKQGLPPSLRYLWIESCPKLSSFPEQGLPPSLLWLEIKGCPILKQRCQKGKGRYWRFISHIPRVDIDDKFIFDPSC</sequence>
<dbReference type="Proteomes" id="UP000306102">
    <property type="component" value="Unassembled WGS sequence"/>
</dbReference>
<dbReference type="SUPFAM" id="SSF52540">
    <property type="entry name" value="P-loop containing nucleoside triphosphate hydrolases"/>
    <property type="match status" value="1"/>
</dbReference>
<dbReference type="SUPFAM" id="SSF52058">
    <property type="entry name" value="L domain-like"/>
    <property type="match status" value="2"/>
</dbReference>
<dbReference type="InterPro" id="IPR036388">
    <property type="entry name" value="WH-like_DNA-bd_sf"/>
</dbReference>
<dbReference type="SUPFAM" id="SSF52047">
    <property type="entry name" value="RNI-like"/>
    <property type="match status" value="1"/>
</dbReference>
<dbReference type="Pfam" id="PF18052">
    <property type="entry name" value="Rx_N"/>
    <property type="match status" value="1"/>
</dbReference>
<evidence type="ECO:0000256" key="6">
    <source>
        <dbReference type="ARBA" id="ARBA00022840"/>
    </source>
</evidence>